<dbReference type="EMBL" id="SJFN01000017">
    <property type="protein sequence ID" value="TBW37009.1"/>
    <property type="molecule type" value="Genomic_DNA"/>
</dbReference>
<keyword evidence="1" id="KW-1133">Transmembrane helix</keyword>
<feature type="transmembrane region" description="Helical" evidence="1">
    <location>
        <begin position="93"/>
        <end position="115"/>
    </location>
</feature>
<evidence type="ECO:0000313" key="2">
    <source>
        <dbReference type="EMBL" id="TBW37009.1"/>
    </source>
</evidence>
<proteinExistence type="predicted"/>
<gene>
    <name evidence="2" type="ORF">EYW49_12725</name>
</gene>
<dbReference type="RefSeq" id="WP_131309958.1">
    <property type="nucleotide sequence ID" value="NZ_SJFN01000017.1"/>
</dbReference>
<reference evidence="2 3" key="1">
    <citation type="submission" date="2019-02" db="EMBL/GenBank/DDBJ databases">
        <title>Siculibacillus lacustris gen. nov., sp. nov., a new rosette-forming bacterium isolated from a freshwater crater lake (Lake St. Ana, Romania).</title>
        <authorList>
            <person name="Felfoldi T."/>
            <person name="Marton Z."/>
            <person name="Szabo A."/>
            <person name="Mentes A."/>
            <person name="Boka K."/>
            <person name="Marialigeti K."/>
            <person name="Mathe I."/>
            <person name="Koncz M."/>
            <person name="Schumann P."/>
            <person name="Toth E."/>
        </authorList>
    </citation>
    <scope>NUCLEOTIDE SEQUENCE [LARGE SCALE GENOMIC DNA]</scope>
    <source>
        <strain evidence="2 3">SA-279</strain>
    </source>
</reference>
<accession>A0A4Q9VN21</accession>
<evidence type="ECO:0000256" key="1">
    <source>
        <dbReference type="SAM" id="Phobius"/>
    </source>
</evidence>
<dbReference type="AlphaFoldDB" id="A0A4Q9VN21"/>
<keyword evidence="1" id="KW-0472">Membrane</keyword>
<evidence type="ECO:0000313" key="3">
    <source>
        <dbReference type="Proteomes" id="UP000292781"/>
    </source>
</evidence>
<dbReference type="OrthoDB" id="64737at2"/>
<keyword evidence="1" id="KW-0812">Transmembrane</keyword>
<keyword evidence="3" id="KW-1185">Reference proteome</keyword>
<feature type="transmembrane region" description="Helical" evidence="1">
    <location>
        <begin position="205"/>
        <end position="227"/>
    </location>
</feature>
<dbReference type="Proteomes" id="UP000292781">
    <property type="component" value="Unassembled WGS sequence"/>
</dbReference>
<feature type="transmembrane region" description="Helical" evidence="1">
    <location>
        <begin position="52"/>
        <end position="73"/>
    </location>
</feature>
<name>A0A4Q9VN21_9HYPH</name>
<feature type="transmembrane region" description="Helical" evidence="1">
    <location>
        <begin position="127"/>
        <end position="147"/>
    </location>
</feature>
<sequence length="230" mass="24308">MPKPDATPAPRHRRLPWQALALRPHLAGAIGTAVAVAVSASLLAAWRWPTVVLVAWNVGVGLWIALTLAMMAASDDATTLRRARRLDESAGTILAAAVLAGLASLSAIVFELGIVKDLTGLPRAGHVALAALTVLTAWSFIHAMFALHYAHTWTLGAANGNGGLRIPGEDHPDYWDFLYVAVVIGTSGQTADVEFTSKRLRRIGLVHCALAFVFNTTVLALTVNIAAGLI</sequence>
<dbReference type="Pfam" id="PF07077">
    <property type="entry name" value="DUF1345"/>
    <property type="match status" value="1"/>
</dbReference>
<protein>
    <submittedName>
        <fullName evidence="2">DUF1345 domain-containing protein</fullName>
    </submittedName>
</protein>
<dbReference type="InterPro" id="IPR009781">
    <property type="entry name" value="DUF1345"/>
</dbReference>
<feature type="transmembrane region" description="Helical" evidence="1">
    <location>
        <begin position="20"/>
        <end position="46"/>
    </location>
</feature>
<comment type="caution">
    <text evidence="2">The sequence shown here is derived from an EMBL/GenBank/DDBJ whole genome shotgun (WGS) entry which is preliminary data.</text>
</comment>
<organism evidence="2 3">
    <name type="scientific">Siculibacillus lacustris</name>
    <dbReference type="NCBI Taxonomy" id="1549641"/>
    <lineage>
        <taxon>Bacteria</taxon>
        <taxon>Pseudomonadati</taxon>
        <taxon>Pseudomonadota</taxon>
        <taxon>Alphaproteobacteria</taxon>
        <taxon>Hyphomicrobiales</taxon>
        <taxon>Ancalomicrobiaceae</taxon>
        <taxon>Siculibacillus</taxon>
    </lineage>
</organism>